<dbReference type="RefSeq" id="WP_057329409.1">
    <property type="nucleotide sequence ID" value="NZ_CZBM01000020.1"/>
</dbReference>
<dbReference type="CDD" id="cd00830">
    <property type="entry name" value="KAS_III"/>
    <property type="match status" value="1"/>
</dbReference>
<dbReference type="InterPro" id="IPR013747">
    <property type="entry name" value="ACP_syn_III_C"/>
</dbReference>
<dbReference type="Pfam" id="PF08545">
    <property type="entry name" value="ACP_syn_III"/>
    <property type="match status" value="1"/>
</dbReference>
<evidence type="ECO:0000256" key="1">
    <source>
        <dbReference type="ARBA" id="ARBA00022679"/>
    </source>
</evidence>
<dbReference type="Gene3D" id="3.40.47.10">
    <property type="match status" value="1"/>
</dbReference>
<name>A0A174XA58_PARDI</name>
<dbReference type="SUPFAM" id="SSF53901">
    <property type="entry name" value="Thiolase-like"/>
    <property type="match status" value="1"/>
</dbReference>
<evidence type="ECO:0000256" key="2">
    <source>
        <dbReference type="ARBA" id="ARBA00023315"/>
    </source>
</evidence>
<feature type="domain" description="Beta-ketoacyl-[acyl-carrier-protein] synthase III C-terminal" evidence="3">
    <location>
        <begin position="256"/>
        <end position="339"/>
    </location>
</feature>
<organism evidence="5 6">
    <name type="scientific">Parabacteroides distasonis</name>
    <dbReference type="NCBI Taxonomy" id="823"/>
    <lineage>
        <taxon>Bacteria</taxon>
        <taxon>Pseudomonadati</taxon>
        <taxon>Bacteroidota</taxon>
        <taxon>Bacteroidia</taxon>
        <taxon>Bacteroidales</taxon>
        <taxon>Tannerellaceae</taxon>
        <taxon>Parabacteroides</taxon>
    </lineage>
</organism>
<dbReference type="GO" id="GO:0006633">
    <property type="term" value="P:fatty acid biosynthetic process"/>
    <property type="evidence" value="ECO:0007669"/>
    <property type="project" value="InterPro"/>
</dbReference>
<dbReference type="AlphaFoldDB" id="A0A174XA58"/>
<evidence type="ECO:0000313" key="6">
    <source>
        <dbReference type="Proteomes" id="UP000095332"/>
    </source>
</evidence>
<dbReference type="GO" id="GO:0004315">
    <property type="term" value="F:3-oxoacyl-[acyl-carrier-protein] synthase activity"/>
    <property type="evidence" value="ECO:0007669"/>
    <property type="project" value="InterPro"/>
</dbReference>
<dbReference type="GO" id="GO:0033818">
    <property type="term" value="F:beta-ketoacyl-acyl-carrier-protein synthase III activity"/>
    <property type="evidence" value="ECO:0007669"/>
    <property type="project" value="UniProtKB-EC"/>
</dbReference>
<dbReference type="PANTHER" id="PTHR34069:SF2">
    <property type="entry name" value="BETA-KETOACYL-[ACYL-CARRIER-PROTEIN] SYNTHASE III"/>
    <property type="match status" value="1"/>
</dbReference>
<evidence type="ECO:0000259" key="3">
    <source>
        <dbReference type="Pfam" id="PF08541"/>
    </source>
</evidence>
<evidence type="ECO:0000313" key="5">
    <source>
        <dbReference type="EMBL" id="CUQ53267.1"/>
    </source>
</evidence>
<dbReference type="PANTHER" id="PTHR34069">
    <property type="entry name" value="3-OXOACYL-[ACYL-CARRIER-PROTEIN] SYNTHASE 3"/>
    <property type="match status" value="1"/>
</dbReference>
<dbReference type="EC" id="2.3.1.180" evidence="5"/>
<dbReference type="Pfam" id="PF08541">
    <property type="entry name" value="ACP_syn_III_C"/>
    <property type="match status" value="1"/>
</dbReference>
<dbReference type="EMBL" id="CZBM01000020">
    <property type="protein sequence ID" value="CUQ53267.1"/>
    <property type="molecule type" value="Genomic_DNA"/>
</dbReference>
<dbReference type="InterPro" id="IPR016039">
    <property type="entry name" value="Thiolase-like"/>
</dbReference>
<dbReference type="Proteomes" id="UP000095332">
    <property type="component" value="Unassembled WGS sequence"/>
</dbReference>
<protein>
    <submittedName>
        <fullName evidence="5">3-oxoacyl-[acyl-carrier-protein] synthase 3</fullName>
        <ecNumber evidence="5">2.3.1.180</ecNumber>
    </submittedName>
</protein>
<sequence>MAILKYTDVGIHSVSACVPKQVVRNSELDYLISKEDLDKTIHSIGIRERRIAERDVCSSDLCCKAAERLFSDHGIERDSIGALIFISQTPDYRQPSTAPSSQDRLGLPKTVMAFDINMACSGYVYGLSIAYFLASQDGIGRVLLLVGETMSKTVSDHDKVTTPLFGDAGTATLIEKGEGYGPSCFVLHSDGGGSDMLCVPYGGYRNPSCTEGFERKMDEEGNSLGGEQLHMRGMDVFNFGLRVVPTGIKEILKILDMRVEDMDMIHFHQANRFMTDFFAKKLRFPLDRVPYSLEYFGNTSAASIPLNMVHTMYDGSFPRRRHVLMAGFGAGLAWGTAYLSLENLRISKLIEY</sequence>
<feature type="domain" description="Beta-ketoacyl-[acyl-carrier-protein] synthase III N-terminal" evidence="4">
    <location>
        <begin position="114"/>
        <end position="191"/>
    </location>
</feature>
<gene>
    <name evidence="5" type="primary">fabH_8</name>
    <name evidence="5" type="ORF">ERS852560_03866</name>
</gene>
<proteinExistence type="predicted"/>
<accession>A0A174XA58</accession>
<dbReference type="GO" id="GO:0044550">
    <property type="term" value="P:secondary metabolite biosynthetic process"/>
    <property type="evidence" value="ECO:0007669"/>
    <property type="project" value="TreeGrafter"/>
</dbReference>
<reference evidence="5 6" key="1">
    <citation type="submission" date="2015-09" db="EMBL/GenBank/DDBJ databases">
        <authorList>
            <consortium name="Pathogen Informatics"/>
        </authorList>
    </citation>
    <scope>NUCLEOTIDE SEQUENCE [LARGE SCALE GENOMIC DNA]</scope>
    <source>
        <strain evidence="5 6">2789STDY5834948</strain>
    </source>
</reference>
<dbReference type="InterPro" id="IPR013751">
    <property type="entry name" value="ACP_syn_III_N"/>
</dbReference>
<keyword evidence="1 5" id="KW-0808">Transferase</keyword>
<evidence type="ECO:0000259" key="4">
    <source>
        <dbReference type="Pfam" id="PF08545"/>
    </source>
</evidence>
<keyword evidence="2 5" id="KW-0012">Acyltransferase</keyword>